<sequence>MNGRSTGLSAPNKSVYSQRSSEKFQTTFLQTNHTPGTPGLKQMPNHTVIV</sequence>
<comment type="caution">
    <text evidence="2">The sequence shown here is derived from an EMBL/GenBank/DDBJ whole genome shotgun (WGS) entry which is preliminary data.</text>
</comment>
<accession>A0AA36XKT9</accession>
<dbReference type="EMBL" id="AFQE01000053">
    <property type="protein sequence ID" value="EGQ77336.1"/>
    <property type="molecule type" value="Genomic_DNA"/>
</dbReference>
<dbReference type="GO" id="GO:0004519">
    <property type="term" value="F:endonuclease activity"/>
    <property type="evidence" value="ECO:0007669"/>
    <property type="project" value="UniProtKB-KW"/>
</dbReference>
<keyword evidence="2" id="KW-0540">Nuclease</keyword>
<name>A0AA36XKT9_9NEIS</name>
<dbReference type="Proteomes" id="UP000004982">
    <property type="component" value="Unassembled WGS sequence"/>
</dbReference>
<keyword evidence="2" id="KW-0255">Endonuclease</keyword>
<evidence type="ECO:0000256" key="1">
    <source>
        <dbReference type="SAM" id="MobiDB-lite"/>
    </source>
</evidence>
<protein>
    <submittedName>
        <fullName evidence="2">DNA/RNA non-specific endonuclease</fullName>
    </submittedName>
</protein>
<keyword evidence="2" id="KW-0378">Hydrolase</keyword>
<dbReference type="AlphaFoldDB" id="A0AA36XKT9"/>
<organism evidence="2 3">
    <name type="scientific">Neisseria macacae ATCC 33926</name>
    <dbReference type="NCBI Taxonomy" id="997348"/>
    <lineage>
        <taxon>Bacteria</taxon>
        <taxon>Pseudomonadati</taxon>
        <taxon>Pseudomonadota</taxon>
        <taxon>Betaproteobacteria</taxon>
        <taxon>Neisseriales</taxon>
        <taxon>Neisseriaceae</taxon>
        <taxon>Neisseria</taxon>
    </lineage>
</organism>
<gene>
    <name evidence="2" type="ORF">HMPREF9418_1134</name>
</gene>
<feature type="compositionally biased region" description="Polar residues" evidence="1">
    <location>
        <begin position="1"/>
        <end position="35"/>
    </location>
</feature>
<feature type="region of interest" description="Disordered" evidence="1">
    <location>
        <begin position="1"/>
        <end position="50"/>
    </location>
</feature>
<reference evidence="2 3" key="1">
    <citation type="submission" date="2011-05" db="EMBL/GenBank/DDBJ databases">
        <authorList>
            <person name="Muzny D."/>
            <person name="Qin X."/>
            <person name="Deng J."/>
            <person name="Jiang H."/>
            <person name="Liu Y."/>
            <person name="Qu J."/>
            <person name="Song X.-Z."/>
            <person name="Zhang L."/>
            <person name="Thornton R."/>
            <person name="Coyle M."/>
            <person name="Francisco L."/>
            <person name="Jackson L."/>
            <person name="Javaid M."/>
            <person name="Korchina V."/>
            <person name="Kovar C."/>
            <person name="Mata R."/>
            <person name="Mathew T."/>
            <person name="Ngo R."/>
            <person name="Nguyen L."/>
            <person name="Nguyen N."/>
            <person name="Okwuonu G."/>
            <person name="Ongeri F."/>
            <person name="Pham C."/>
            <person name="Simmons D."/>
            <person name="Wilczek-Boney K."/>
            <person name="Hale W."/>
            <person name="Jakkamsetti A."/>
            <person name="Pham P."/>
            <person name="Ruth R."/>
            <person name="San Lucas F."/>
            <person name="Warren J."/>
            <person name="Zhang J."/>
            <person name="Zhao Z."/>
            <person name="Zhou C."/>
            <person name="Zhu D."/>
            <person name="Lee S."/>
            <person name="Bess C."/>
            <person name="Blankenburg K."/>
            <person name="Forbes L."/>
            <person name="Fu Q."/>
            <person name="Gubbala S."/>
            <person name="Hirani K."/>
            <person name="Jayaseelan J.C."/>
            <person name="Lara F."/>
            <person name="Munidasa M."/>
            <person name="Palculict T."/>
            <person name="Patil S."/>
            <person name="Pu L.-L."/>
            <person name="Saada N."/>
            <person name="Tang L."/>
            <person name="Weissenberger G."/>
            <person name="Zhu Y."/>
            <person name="Hemphill L."/>
            <person name="Shang Y."/>
            <person name="Youmans B."/>
            <person name="Ayvaz T."/>
            <person name="Ross M."/>
            <person name="Santibanez J."/>
            <person name="Aqrawi P."/>
            <person name="Gross S."/>
            <person name="Joshi V."/>
            <person name="Fowler G."/>
            <person name="Nazareth L."/>
            <person name="Reid J."/>
            <person name="Worley K."/>
            <person name="Petrosino J."/>
            <person name="Highlander S."/>
            <person name="Gibbs R."/>
        </authorList>
    </citation>
    <scope>NUCLEOTIDE SEQUENCE [LARGE SCALE GENOMIC DNA]</scope>
    <source>
        <strain evidence="2 3">ATCC 33926</strain>
    </source>
</reference>
<evidence type="ECO:0000313" key="2">
    <source>
        <dbReference type="EMBL" id="EGQ77336.1"/>
    </source>
</evidence>
<evidence type="ECO:0000313" key="3">
    <source>
        <dbReference type="Proteomes" id="UP000004982"/>
    </source>
</evidence>
<proteinExistence type="predicted"/>